<proteinExistence type="predicted"/>
<evidence type="ECO:0000313" key="1">
    <source>
        <dbReference type="EMBL" id="GAC10044.1"/>
    </source>
</evidence>
<gene>
    <name evidence="1" type="ORF">GCHA_2093</name>
</gene>
<dbReference type="EMBL" id="BAEM01000032">
    <property type="protein sequence ID" value="GAC10044.1"/>
    <property type="molecule type" value="Genomic_DNA"/>
</dbReference>
<accession>A0AAV3UXI3</accession>
<dbReference type="AlphaFoldDB" id="A0AAV3UXI3"/>
<comment type="caution">
    <text evidence="1">The sequence shown here is derived from an EMBL/GenBank/DDBJ whole genome shotgun (WGS) entry which is preliminary data.</text>
</comment>
<reference evidence="1 2" key="1">
    <citation type="journal article" date="2017" name="Antonie Van Leeuwenhoek">
        <title>Rhizobium rhizosphaerae sp. nov., a novel species isolated from rice rhizosphere.</title>
        <authorList>
            <person name="Zhao J.J."/>
            <person name="Zhang J."/>
            <person name="Zhang R.J."/>
            <person name="Zhang C.W."/>
            <person name="Yin H.Q."/>
            <person name="Zhang X.X."/>
        </authorList>
    </citation>
    <scope>NUCLEOTIDE SEQUENCE [LARGE SCALE GENOMIC DNA]</scope>
    <source>
        <strain evidence="1 2">S18K6</strain>
    </source>
</reference>
<name>A0AAV3UXI3_9ALTE</name>
<organism evidence="1 2">
    <name type="scientific">Paraglaciecola chathamensis S18K6</name>
    <dbReference type="NCBI Taxonomy" id="1127672"/>
    <lineage>
        <taxon>Bacteria</taxon>
        <taxon>Pseudomonadati</taxon>
        <taxon>Pseudomonadota</taxon>
        <taxon>Gammaproteobacteria</taxon>
        <taxon>Alteromonadales</taxon>
        <taxon>Alteromonadaceae</taxon>
        <taxon>Paraglaciecola</taxon>
    </lineage>
</organism>
<dbReference type="Proteomes" id="UP000006320">
    <property type="component" value="Unassembled WGS sequence"/>
</dbReference>
<sequence>MYIEYANRQRLICAGLTPELEVATASAGEWMLIYFVSCKPFGTAFCSPNTHLNLLQ</sequence>
<evidence type="ECO:0000313" key="2">
    <source>
        <dbReference type="Proteomes" id="UP000006320"/>
    </source>
</evidence>
<protein>
    <submittedName>
        <fullName evidence="1">Uncharacterized protein</fullName>
    </submittedName>
</protein>